<evidence type="ECO:0000256" key="1">
    <source>
        <dbReference type="SAM" id="MobiDB-lite"/>
    </source>
</evidence>
<gene>
    <name evidence="3" type="ORF">CROQUDRAFT_662424</name>
</gene>
<comment type="caution">
    <text evidence="3">The sequence shown here is derived from an EMBL/GenBank/DDBJ whole genome shotgun (WGS) entry which is preliminary data.</text>
</comment>
<feature type="compositionally biased region" description="Polar residues" evidence="1">
    <location>
        <begin position="114"/>
        <end position="127"/>
    </location>
</feature>
<feature type="chain" id="PRO_5040314832" evidence="2">
    <location>
        <begin position="24"/>
        <end position="239"/>
    </location>
</feature>
<feature type="region of interest" description="Disordered" evidence="1">
    <location>
        <begin position="114"/>
        <end position="153"/>
    </location>
</feature>
<feature type="signal peptide" evidence="2">
    <location>
        <begin position="1"/>
        <end position="23"/>
    </location>
</feature>
<accession>A0A9P6NAD1</accession>
<sequence>MRSHSLKLLIILQALLFGTVIRAGSNRSVDPLIERLSVQKLEPLGWLTRSRREDEEKFRERLPASSGLVKSYHNSEGKHKAYKSLQARAPSEKKLVRVNKRAAPFTEQQLHQLNQEQSAFSPSQPNSIADDHEKWKTASSGSSNEKMSDFFDSSGESWSKTSFTQQDAQDDKLQVLPVPNLSSQADIEVESYDELPESDLSLAEGTIEALDQEAHYINTLVNSLVFNVSLEGSHDFFKN</sequence>
<evidence type="ECO:0000256" key="2">
    <source>
        <dbReference type="SAM" id="SignalP"/>
    </source>
</evidence>
<organism evidence="3 4">
    <name type="scientific">Cronartium quercuum f. sp. fusiforme G11</name>
    <dbReference type="NCBI Taxonomy" id="708437"/>
    <lineage>
        <taxon>Eukaryota</taxon>
        <taxon>Fungi</taxon>
        <taxon>Dikarya</taxon>
        <taxon>Basidiomycota</taxon>
        <taxon>Pucciniomycotina</taxon>
        <taxon>Pucciniomycetes</taxon>
        <taxon>Pucciniales</taxon>
        <taxon>Coleosporiaceae</taxon>
        <taxon>Cronartium</taxon>
    </lineage>
</organism>
<reference evidence="3" key="1">
    <citation type="submission" date="2013-11" db="EMBL/GenBank/DDBJ databases">
        <title>Genome sequence of the fusiform rust pathogen reveals effectors for host alternation and coevolution with pine.</title>
        <authorList>
            <consortium name="DOE Joint Genome Institute"/>
            <person name="Smith K."/>
            <person name="Pendleton A."/>
            <person name="Kubisiak T."/>
            <person name="Anderson C."/>
            <person name="Salamov A."/>
            <person name="Aerts A."/>
            <person name="Riley R."/>
            <person name="Clum A."/>
            <person name="Lindquist E."/>
            <person name="Ence D."/>
            <person name="Campbell M."/>
            <person name="Kronenberg Z."/>
            <person name="Feau N."/>
            <person name="Dhillon B."/>
            <person name="Hamelin R."/>
            <person name="Burleigh J."/>
            <person name="Smith J."/>
            <person name="Yandell M."/>
            <person name="Nelson C."/>
            <person name="Grigoriev I."/>
            <person name="Davis J."/>
        </authorList>
    </citation>
    <scope>NUCLEOTIDE SEQUENCE</scope>
    <source>
        <strain evidence="3">G11</strain>
    </source>
</reference>
<dbReference type="Proteomes" id="UP000886653">
    <property type="component" value="Unassembled WGS sequence"/>
</dbReference>
<keyword evidence="2" id="KW-0732">Signal</keyword>
<protein>
    <submittedName>
        <fullName evidence="3">Uncharacterized protein</fullName>
    </submittedName>
</protein>
<evidence type="ECO:0000313" key="4">
    <source>
        <dbReference type="Proteomes" id="UP000886653"/>
    </source>
</evidence>
<evidence type="ECO:0000313" key="3">
    <source>
        <dbReference type="EMBL" id="KAG0142544.1"/>
    </source>
</evidence>
<keyword evidence="4" id="KW-1185">Reference proteome</keyword>
<proteinExistence type="predicted"/>
<dbReference type="EMBL" id="MU167345">
    <property type="protein sequence ID" value="KAG0142544.1"/>
    <property type="molecule type" value="Genomic_DNA"/>
</dbReference>
<name>A0A9P6NAD1_9BASI</name>
<dbReference type="AlphaFoldDB" id="A0A9P6NAD1"/>